<dbReference type="SUPFAM" id="SSF56235">
    <property type="entry name" value="N-terminal nucleophile aminohydrolases (Ntn hydrolases)"/>
    <property type="match status" value="1"/>
</dbReference>
<dbReference type="GO" id="GO:0008242">
    <property type="term" value="F:omega peptidase activity"/>
    <property type="evidence" value="ECO:0007669"/>
    <property type="project" value="TreeGrafter"/>
</dbReference>
<protein>
    <recommendedName>
        <fullName evidence="1">Glutamine amidotransferase type-2 domain-containing protein</fullName>
    </recommendedName>
</protein>
<dbReference type="InterPro" id="IPR029055">
    <property type="entry name" value="Ntn_hydrolases_N"/>
</dbReference>
<reference evidence="2" key="1">
    <citation type="submission" date="2022-07" db="EMBL/GenBank/DDBJ databases">
        <title>Genome Sequence of Physisporinus lineatus.</title>
        <authorList>
            <person name="Buettner E."/>
        </authorList>
    </citation>
    <scope>NUCLEOTIDE SEQUENCE</scope>
    <source>
        <strain evidence="2">VT162</strain>
    </source>
</reference>
<dbReference type="Gene3D" id="3.60.20.10">
    <property type="entry name" value="Glutamine Phosphoribosylpyrophosphate, subunit 1, domain 1"/>
    <property type="match status" value="1"/>
</dbReference>
<dbReference type="GO" id="GO:0006751">
    <property type="term" value="P:glutathione catabolic process"/>
    <property type="evidence" value="ECO:0007669"/>
    <property type="project" value="TreeGrafter"/>
</dbReference>
<proteinExistence type="predicted"/>
<dbReference type="CDD" id="cd01908">
    <property type="entry name" value="YafJ"/>
    <property type="match status" value="1"/>
</dbReference>
<dbReference type="PANTHER" id="PTHR43187:SF1">
    <property type="entry name" value="GLUTAMINE AMIDOTRANSFERASE DUG3-RELATED"/>
    <property type="match status" value="1"/>
</dbReference>
<evidence type="ECO:0000313" key="3">
    <source>
        <dbReference type="Proteomes" id="UP001212997"/>
    </source>
</evidence>
<dbReference type="Pfam" id="PF13522">
    <property type="entry name" value="GATase_6"/>
    <property type="match status" value="1"/>
</dbReference>
<sequence>MCRWFAYISNTEACLLEDVLIDPAHSISKQVHDHYLPGLSHHEPAEDPRATEREIAMRNKLFNADGLGIAWYSTSRAEYGECEGPRPIIYKILRQPLTDPGFRSICANTSTLAVFAHIRAASGETAITEYNNHPFQFGRWVFMHNGVVAHFHLIKREVCAVISHEAIQLVKGTTDSEHVAALVFTYLEEMKGPQAWERSHSLTDVKICLEKAITTIIDIQHRVVPKHGITPEASSLNIAITDGIQLVTIRFRNHTTQHPPSLYFSTRAGISLNRKFPGHPDKDGDNGLQNLREVGEHGDHVIVCSEPTTFRPSDWELIEKNECIMVEPDMVIQRGQVNVRY</sequence>
<gene>
    <name evidence="2" type="ORF">NLI96_g927</name>
</gene>
<feature type="domain" description="Glutamine amidotransferase type-2" evidence="1">
    <location>
        <begin position="2"/>
        <end position="341"/>
    </location>
</feature>
<dbReference type="AlphaFoldDB" id="A0AAD5VCW1"/>
<dbReference type="GO" id="GO:0005737">
    <property type="term" value="C:cytoplasm"/>
    <property type="evidence" value="ECO:0007669"/>
    <property type="project" value="TreeGrafter"/>
</dbReference>
<comment type="caution">
    <text evidence="2">The sequence shown here is derived from an EMBL/GenBank/DDBJ whole genome shotgun (WGS) entry which is preliminary data.</text>
</comment>
<accession>A0AAD5VCW1</accession>
<dbReference type="PROSITE" id="PS51278">
    <property type="entry name" value="GATASE_TYPE_2"/>
    <property type="match status" value="1"/>
</dbReference>
<keyword evidence="3" id="KW-1185">Reference proteome</keyword>
<dbReference type="Proteomes" id="UP001212997">
    <property type="component" value="Unassembled WGS sequence"/>
</dbReference>
<dbReference type="InterPro" id="IPR052373">
    <property type="entry name" value="Gamma-glu_amide_hydrolase"/>
</dbReference>
<name>A0AAD5VCW1_9APHY</name>
<dbReference type="InterPro" id="IPR017932">
    <property type="entry name" value="GATase_2_dom"/>
</dbReference>
<dbReference type="EMBL" id="JANAWD010000017">
    <property type="protein sequence ID" value="KAJ3491109.1"/>
    <property type="molecule type" value="Genomic_DNA"/>
</dbReference>
<dbReference type="PANTHER" id="PTHR43187">
    <property type="entry name" value="GLUTAMINE AMIDOTRANSFERASE DUG3-RELATED"/>
    <property type="match status" value="1"/>
</dbReference>
<dbReference type="GO" id="GO:0061672">
    <property type="term" value="C:glutathione hydrolase complex"/>
    <property type="evidence" value="ECO:0007669"/>
    <property type="project" value="TreeGrafter"/>
</dbReference>
<evidence type="ECO:0000313" key="2">
    <source>
        <dbReference type="EMBL" id="KAJ3491109.1"/>
    </source>
</evidence>
<evidence type="ECO:0000259" key="1">
    <source>
        <dbReference type="PROSITE" id="PS51278"/>
    </source>
</evidence>
<organism evidence="2 3">
    <name type="scientific">Meripilus lineatus</name>
    <dbReference type="NCBI Taxonomy" id="2056292"/>
    <lineage>
        <taxon>Eukaryota</taxon>
        <taxon>Fungi</taxon>
        <taxon>Dikarya</taxon>
        <taxon>Basidiomycota</taxon>
        <taxon>Agaricomycotina</taxon>
        <taxon>Agaricomycetes</taxon>
        <taxon>Polyporales</taxon>
        <taxon>Meripilaceae</taxon>
        <taxon>Meripilus</taxon>
    </lineage>
</organism>